<dbReference type="Pfam" id="PF19081">
    <property type="entry name" value="Ig_7"/>
    <property type="match status" value="1"/>
</dbReference>
<feature type="transmembrane region" description="Helical" evidence="1">
    <location>
        <begin position="21"/>
        <end position="37"/>
    </location>
</feature>
<keyword evidence="4" id="KW-1185">Reference proteome</keyword>
<dbReference type="Pfam" id="PF13585">
    <property type="entry name" value="CHU_C"/>
    <property type="match status" value="1"/>
</dbReference>
<organism evidence="3 4">
    <name type="scientific">Aquimarina amphilecti</name>
    <dbReference type="NCBI Taxonomy" id="1038014"/>
    <lineage>
        <taxon>Bacteria</taxon>
        <taxon>Pseudomonadati</taxon>
        <taxon>Bacteroidota</taxon>
        <taxon>Flavobacteriia</taxon>
        <taxon>Flavobacteriales</taxon>
        <taxon>Flavobacteriaceae</taxon>
        <taxon>Aquimarina</taxon>
    </lineage>
</organism>
<dbReference type="AlphaFoldDB" id="A0A1H7JWM3"/>
<dbReference type="EMBL" id="FOAB01000002">
    <property type="protein sequence ID" value="SEK78676.1"/>
    <property type="molecule type" value="Genomic_DNA"/>
</dbReference>
<keyword evidence="1" id="KW-1133">Transmembrane helix</keyword>
<evidence type="ECO:0000259" key="2">
    <source>
        <dbReference type="Pfam" id="PF19081"/>
    </source>
</evidence>
<evidence type="ECO:0000313" key="4">
    <source>
        <dbReference type="Proteomes" id="UP000198521"/>
    </source>
</evidence>
<sequence length="694" mass="75334">MINVAYIHTNLTDVITMKKRLNLVIVMIVLAMGIHVAKAQRNIGPPSLTSAPQACGTLTNSFDFSTELSPGNALPTNNQFILELSDATGSFANQSDITELGRVTGPNNGTGATSNIDFVGISVPTNANSDDFRIRVRASEVDITSDISDAIPFHFFNDNLEIILNGRDEVIFCNVASFAKEIAIEVRDENDNSVDVNTLKWEWLKDGAIIPGENNPSLIITEVGRYIARVPLGLCNNFFNPLNRSNAVDASLVNPGDITIITDAADFSYCPDEFKELKASVIDFSYNYQWLKDDVELEGEISPTIILPDNDFGGEYTLRIELSEDCTLITDLVTVTNEGSSITVPLPESLILLPTQVLNLTIETDAPVGSVFRFIVDTNIQSQGVTTSQTLTFPAPFVGDYRIEIEADDPCNTFLITETSVFAATRIDLVIAPDEVVDCQQDPITIALIEMVGITSSGDRVPLTTEQFDFFDFEWFNDGVSTGETSLSLDVSRSDSGGSFELRAVFRPGGLPDAVSNNLPIDFLASDIVLDITPPVLEAGESVVLTAPLNANFTYEWYLIENGEEVLIDGETTNTLTVTEEGSYFARISTSLCTADTQVAAVGGPTALSELIPNVVTPGGNVANDAWVLPNSFSENDVEVTIYSSNGKIDFQKSGGYNADWPNNSASQASELIYYYIISRSSTVVKKGTITVMR</sequence>
<dbReference type="Proteomes" id="UP000198521">
    <property type="component" value="Unassembled WGS sequence"/>
</dbReference>
<feature type="domain" description="Ig-like" evidence="2">
    <location>
        <begin position="539"/>
        <end position="599"/>
    </location>
</feature>
<dbReference type="InterPro" id="IPR044023">
    <property type="entry name" value="Ig_7"/>
</dbReference>
<evidence type="ECO:0000256" key="1">
    <source>
        <dbReference type="SAM" id="Phobius"/>
    </source>
</evidence>
<accession>A0A1H7JWM3</accession>
<reference evidence="3 4" key="1">
    <citation type="submission" date="2016-10" db="EMBL/GenBank/DDBJ databases">
        <authorList>
            <person name="de Groot N.N."/>
        </authorList>
    </citation>
    <scope>NUCLEOTIDE SEQUENCE [LARGE SCALE GENOMIC DNA]</scope>
    <source>
        <strain evidence="3 4">DSM 25232</strain>
    </source>
</reference>
<keyword evidence="1" id="KW-0812">Transmembrane</keyword>
<name>A0A1H7JWM3_AQUAM</name>
<gene>
    <name evidence="3" type="ORF">SAMN04487910_1118</name>
</gene>
<proteinExistence type="predicted"/>
<evidence type="ECO:0000313" key="3">
    <source>
        <dbReference type="EMBL" id="SEK78676.1"/>
    </source>
</evidence>
<dbReference type="STRING" id="1038014.SAMN04487910_1118"/>
<protein>
    <submittedName>
        <fullName evidence="3">C-terminal domain of CHU protein family protein</fullName>
    </submittedName>
</protein>
<keyword evidence="1" id="KW-0472">Membrane</keyword>